<dbReference type="SUPFAM" id="SSF82607">
    <property type="entry name" value="YbaB-like"/>
    <property type="match status" value="1"/>
</dbReference>
<accession>A0ABR5J6L1</accession>
<feature type="coiled-coil region" evidence="1">
    <location>
        <begin position="1"/>
        <end position="35"/>
    </location>
</feature>
<reference evidence="3 4" key="1">
    <citation type="submission" date="2015-07" db="EMBL/GenBank/DDBJ databases">
        <authorList>
            <person name="Ju K.-S."/>
            <person name="Doroghazi J.R."/>
            <person name="Metcalf W.W."/>
        </authorList>
    </citation>
    <scope>NUCLEOTIDE SEQUENCE [LARGE SCALE GENOMIC DNA]</scope>
    <source>
        <strain evidence="3 4">NRRL B-3589</strain>
    </source>
</reference>
<name>A0ABR5J6L1_9ACTN</name>
<sequence>MTSLQEQLQSAMAELAEHTERIQEVQKELGRARASATSKDRMVTATVSAHGEITDLKFHTEDYRDMPSAQLAAVLMATVNEARAAMSAQVGGKVRPLMRQQDSLADGMFGGSSVEDLLAPLRAMRPRGLADTVLGDGGRPPKPARTYEDEEEFDG</sequence>
<keyword evidence="4" id="KW-1185">Reference proteome</keyword>
<dbReference type="Gene3D" id="3.30.1310.10">
    <property type="entry name" value="Nucleoid-associated protein YbaB-like domain"/>
    <property type="match status" value="1"/>
</dbReference>
<evidence type="ECO:0008006" key="5">
    <source>
        <dbReference type="Google" id="ProtNLM"/>
    </source>
</evidence>
<comment type="caution">
    <text evidence="3">The sequence shown here is derived from an EMBL/GenBank/DDBJ whole genome shotgun (WGS) entry which is preliminary data.</text>
</comment>
<evidence type="ECO:0000313" key="4">
    <source>
        <dbReference type="Proteomes" id="UP000037020"/>
    </source>
</evidence>
<keyword evidence="1" id="KW-0175">Coiled coil</keyword>
<dbReference type="InterPro" id="IPR004401">
    <property type="entry name" value="YbaB/EbfC"/>
</dbReference>
<organism evidence="3 4">
    <name type="scientific">Streptomyces varsoviensis</name>
    <dbReference type="NCBI Taxonomy" id="67373"/>
    <lineage>
        <taxon>Bacteria</taxon>
        <taxon>Bacillati</taxon>
        <taxon>Actinomycetota</taxon>
        <taxon>Actinomycetes</taxon>
        <taxon>Kitasatosporales</taxon>
        <taxon>Streptomycetaceae</taxon>
        <taxon>Streptomyces</taxon>
    </lineage>
</organism>
<proteinExistence type="predicted"/>
<dbReference type="InterPro" id="IPR036894">
    <property type="entry name" value="YbaB-like_sf"/>
</dbReference>
<evidence type="ECO:0000313" key="3">
    <source>
        <dbReference type="EMBL" id="KOG88974.1"/>
    </source>
</evidence>
<evidence type="ECO:0000256" key="2">
    <source>
        <dbReference type="SAM" id="MobiDB-lite"/>
    </source>
</evidence>
<gene>
    <name evidence="3" type="ORF">ADK38_16800</name>
</gene>
<protein>
    <recommendedName>
        <fullName evidence="5">YbaB/EbfC DNA-binding family protein</fullName>
    </recommendedName>
</protein>
<dbReference type="RefSeq" id="WP_037962763.1">
    <property type="nucleotide sequence ID" value="NZ_JBIRHZ010000001.1"/>
</dbReference>
<feature type="region of interest" description="Disordered" evidence="2">
    <location>
        <begin position="129"/>
        <end position="155"/>
    </location>
</feature>
<dbReference type="Proteomes" id="UP000037020">
    <property type="component" value="Unassembled WGS sequence"/>
</dbReference>
<evidence type="ECO:0000256" key="1">
    <source>
        <dbReference type="SAM" id="Coils"/>
    </source>
</evidence>
<dbReference type="Pfam" id="PF02575">
    <property type="entry name" value="YbaB_DNA_bd"/>
    <property type="match status" value="1"/>
</dbReference>
<dbReference type="EMBL" id="LGUT01001414">
    <property type="protein sequence ID" value="KOG88974.1"/>
    <property type="molecule type" value="Genomic_DNA"/>
</dbReference>